<organism evidence="1 2">
    <name type="scientific">Devosia insulae DS-56</name>
    <dbReference type="NCBI Taxonomy" id="1116389"/>
    <lineage>
        <taxon>Bacteria</taxon>
        <taxon>Pseudomonadati</taxon>
        <taxon>Pseudomonadota</taxon>
        <taxon>Alphaproteobacteria</taxon>
        <taxon>Hyphomicrobiales</taxon>
        <taxon>Devosiaceae</taxon>
        <taxon>Devosia</taxon>
    </lineage>
</organism>
<evidence type="ECO:0000313" key="2">
    <source>
        <dbReference type="Proteomes" id="UP000095463"/>
    </source>
</evidence>
<dbReference type="Pfam" id="PF02585">
    <property type="entry name" value="PIG-L"/>
    <property type="match status" value="1"/>
</dbReference>
<dbReference type="Proteomes" id="UP000095463">
    <property type="component" value="Unassembled WGS sequence"/>
</dbReference>
<sequence length="228" mass="24471">MKLVAIGAHPDDIEILMGGTVAAFQAQGDEVVVAIATDGAKGGTIAPAELVRIRQQEAAAAAGVFGLVPVMLGFPDGGLRADAPVIDRIADFIRAERPQLVITHAPNDYHGDHRALSDAVRIATNMVAPVLWMETIMGVGFVPTHYIDITPYMELKRAAIRAHRSQDPERFVDMAELGGRYRSAQCNANPGYAEVFRFEPVFPFGDPRNLLPPAPGVLPVRDRGAGKA</sequence>
<dbReference type="GO" id="GO:0016811">
    <property type="term" value="F:hydrolase activity, acting on carbon-nitrogen (but not peptide) bonds, in linear amides"/>
    <property type="evidence" value="ECO:0007669"/>
    <property type="project" value="TreeGrafter"/>
</dbReference>
<proteinExistence type="predicted"/>
<name>A0A1E5XXB2_9HYPH</name>
<keyword evidence="2" id="KW-1185">Reference proteome</keyword>
<dbReference type="InterPro" id="IPR003737">
    <property type="entry name" value="GlcNAc_PI_deacetylase-related"/>
</dbReference>
<dbReference type="Gene3D" id="3.40.50.10320">
    <property type="entry name" value="LmbE-like"/>
    <property type="match status" value="1"/>
</dbReference>
<dbReference type="OrthoDB" id="3514174at2"/>
<dbReference type="AlphaFoldDB" id="A0A1E5XXB2"/>
<dbReference type="SUPFAM" id="SSF102588">
    <property type="entry name" value="LmbE-like"/>
    <property type="match status" value="1"/>
</dbReference>
<protein>
    <submittedName>
        <fullName evidence="1">LmbE family protein</fullName>
    </submittedName>
</protein>
<evidence type="ECO:0000313" key="1">
    <source>
        <dbReference type="EMBL" id="OEO33247.1"/>
    </source>
</evidence>
<dbReference type="EMBL" id="LAJE02000009">
    <property type="protein sequence ID" value="OEO33247.1"/>
    <property type="molecule type" value="Genomic_DNA"/>
</dbReference>
<gene>
    <name evidence="1" type="ORF">VW23_007610</name>
</gene>
<dbReference type="PANTHER" id="PTHR12993">
    <property type="entry name" value="N-ACETYLGLUCOSAMINYL-PHOSPHATIDYLINOSITOL DE-N-ACETYLASE-RELATED"/>
    <property type="match status" value="1"/>
</dbReference>
<accession>A0A1E5XXB2</accession>
<dbReference type="PANTHER" id="PTHR12993:SF30">
    <property type="entry name" value="N-ACETYL-ALPHA-D-GLUCOSAMINYL L-MALATE DEACETYLASE 1"/>
    <property type="match status" value="1"/>
</dbReference>
<dbReference type="InterPro" id="IPR024078">
    <property type="entry name" value="LmbE-like_dom_sf"/>
</dbReference>
<dbReference type="RefSeq" id="WP_069907631.1">
    <property type="nucleotide sequence ID" value="NZ_LAJE02000009.1"/>
</dbReference>
<reference evidence="1 2" key="1">
    <citation type="journal article" date="2015" name="Genome Announc.">
        <title>Genome Assemblies of Three Soil-Associated Devosia species: D. insulae, D. limi, and D. soli.</title>
        <authorList>
            <person name="Hassan Y.I."/>
            <person name="Lepp D."/>
            <person name="Zhou T."/>
        </authorList>
    </citation>
    <scope>NUCLEOTIDE SEQUENCE [LARGE SCALE GENOMIC DNA]</scope>
    <source>
        <strain evidence="1 2">DS-56</strain>
    </source>
</reference>
<comment type="caution">
    <text evidence="1">The sequence shown here is derived from an EMBL/GenBank/DDBJ whole genome shotgun (WGS) entry which is preliminary data.</text>
</comment>